<dbReference type="InterPro" id="IPR036890">
    <property type="entry name" value="HATPase_C_sf"/>
</dbReference>
<feature type="region of interest" description="Disordered" evidence="1">
    <location>
        <begin position="1"/>
        <end position="20"/>
    </location>
</feature>
<evidence type="ECO:0000313" key="2">
    <source>
        <dbReference type="EMBL" id="SHI66727.1"/>
    </source>
</evidence>
<dbReference type="Proteomes" id="UP000184452">
    <property type="component" value="Unassembled WGS sequence"/>
</dbReference>
<dbReference type="SUPFAM" id="SSF55874">
    <property type="entry name" value="ATPase domain of HSP90 chaperone/DNA topoisomerase II/histidine kinase"/>
    <property type="match status" value="1"/>
</dbReference>
<evidence type="ECO:0008006" key="4">
    <source>
        <dbReference type="Google" id="ProtNLM"/>
    </source>
</evidence>
<keyword evidence="3" id="KW-1185">Reference proteome</keyword>
<reference evidence="2 3" key="1">
    <citation type="submission" date="2016-11" db="EMBL/GenBank/DDBJ databases">
        <authorList>
            <person name="Jaros S."/>
            <person name="Januszkiewicz K."/>
            <person name="Wedrychowicz H."/>
        </authorList>
    </citation>
    <scope>NUCLEOTIDE SEQUENCE [LARGE SCALE GENOMIC DNA]</scope>
    <source>
        <strain evidence="2 3">CGMCC 4.5723</strain>
    </source>
</reference>
<organism evidence="2 3">
    <name type="scientific">Nocardiopsis flavescens</name>
    <dbReference type="NCBI Taxonomy" id="758803"/>
    <lineage>
        <taxon>Bacteria</taxon>
        <taxon>Bacillati</taxon>
        <taxon>Actinomycetota</taxon>
        <taxon>Actinomycetes</taxon>
        <taxon>Streptosporangiales</taxon>
        <taxon>Nocardiopsidaceae</taxon>
        <taxon>Nocardiopsis</taxon>
    </lineage>
</organism>
<dbReference type="EMBL" id="FQZK01000001">
    <property type="protein sequence ID" value="SHI66727.1"/>
    <property type="molecule type" value="Genomic_DNA"/>
</dbReference>
<dbReference type="AlphaFoldDB" id="A0A1M6D0D1"/>
<dbReference type="STRING" id="758803.SAMN05421803_101881"/>
<accession>A0A1M6D0D1</accession>
<evidence type="ECO:0000313" key="3">
    <source>
        <dbReference type="Proteomes" id="UP000184452"/>
    </source>
</evidence>
<evidence type="ECO:0000256" key="1">
    <source>
        <dbReference type="SAM" id="MobiDB-lite"/>
    </source>
</evidence>
<dbReference type="Gene3D" id="3.30.565.10">
    <property type="entry name" value="Histidine kinase-like ATPase, C-terminal domain"/>
    <property type="match status" value="1"/>
</dbReference>
<gene>
    <name evidence="2" type="ORF">SAMN05421803_101881</name>
</gene>
<proteinExistence type="predicted"/>
<sequence>MHFTASPAGRPGQHPPLPRRVRTENARISAIDLPSADPADEGWYTAHVYRWAWDHVDERAGCADRVARIAVALVANAHRWTRSGLPQGQCELRIHRCRFDIAVSVTDQGTVPAPSGVCTFPVAGPGGGGLRTVDDLALYWDWQGGAGTPITVRALVDRHPR</sequence>
<protein>
    <recommendedName>
        <fullName evidence="4">Anti-sigma regulatory factor (Ser/Thr protein kinase)</fullName>
    </recommendedName>
</protein>
<name>A0A1M6D0D1_9ACTN</name>